<dbReference type="OrthoDB" id="3700074at2"/>
<sequence length="191" mass="20569">MEILGAKKALEAAQKIKGNENAVIAVADKWRSAGENVMNAEEPLATSWNSLTADWQGGAFEAYRWHMTRNGAVADANAAALFAAETALLDLSLQVANAYNLAVDLTTLAASRIQPALGGIGWTSNKKDDKPTIAKALADYVEAINKVDTSLRTAIVTQKVGLAKFASELSKLKRPGHFPENATNPKRWVHR</sequence>
<comment type="caution">
    <text evidence="1">The sequence shown here is derived from an EMBL/GenBank/DDBJ whole genome shotgun (WGS) entry which is preliminary data.</text>
</comment>
<evidence type="ECO:0000313" key="1">
    <source>
        <dbReference type="EMBL" id="TDD76532.1"/>
    </source>
</evidence>
<name>A0A4R5B0Q8_9ACTN</name>
<proteinExistence type="predicted"/>
<dbReference type="AlphaFoldDB" id="A0A4R5B0Q8"/>
<dbReference type="Proteomes" id="UP000294513">
    <property type="component" value="Unassembled WGS sequence"/>
</dbReference>
<accession>A0A4R5B0Q8</accession>
<dbReference type="InterPro" id="IPR036689">
    <property type="entry name" value="ESAT-6-like_sf"/>
</dbReference>
<dbReference type="RefSeq" id="WP_131899463.1">
    <property type="nucleotide sequence ID" value="NZ_SMKU01000212.1"/>
</dbReference>
<evidence type="ECO:0008006" key="3">
    <source>
        <dbReference type="Google" id="ProtNLM"/>
    </source>
</evidence>
<evidence type="ECO:0000313" key="2">
    <source>
        <dbReference type="Proteomes" id="UP000294513"/>
    </source>
</evidence>
<organism evidence="1 2">
    <name type="scientific">Actinomadura rubrisoli</name>
    <dbReference type="NCBI Taxonomy" id="2530368"/>
    <lineage>
        <taxon>Bacteria</taxon>
        <taxon>Bacillati</taxon>
        <taxon>Actinomycetota</taxon>
        <taxon>Actinomycetes</taxon>
        <taxon>Streptosporangiales</taxon>
        <taxon>Thermomonosporaceae</taxon>
        <taxon>Actinomadura</taxon>
    </lineage>
</organism>
<keyword evidence="2" id="KW-1185">Reference proteome</keyword>
<reference evidence="1 2" key="1">
    <citation type="submission" date="2019-03" db="EMBL/GenBank/DDBJ databases">
        <title>Draft genome sequences of novel Actinobacteria.</title>
        <authorList>
            <person name="Sahin N."/>
            <person name="Ay H."/>
            <person name="Saygin H."/>
        </authorList>
    </citation>
    <scope>NUCLEOTIDE SEQUENCE [LARGE SCALE GENOMIC DNA]</scope>
    <source>
        <strain evidence="1 2">H3C3</strain>
    </source>
</reference>
<dbReference type="EMBL" id="SMKU01000212">
    <property type="protein sequence ID" value="TDD76532.1"/>
    <property type="molecule type" value="Genomic_DNA"/>
</dbReference>
<protein>
    <recommendedName>
        <fullName evidence="3">WXG100 family type VII secretion target</fullName>
    </recommendedName>
</protein>
<dbReference type="SUPFAM" id="SSF140453">
    <property type="entry name" value="EsxAB dimer-like"/>
    <property type="match status" value="1"/>
</dbReference>
<gene>
    <name evidence="1" type="ORF">E1298_30790</name>
</gene>